<keyword evidence="3" id="KW-1185">Reference proteome</keyword>
<dbReference type="Proteomes" id="UP000248012">
    <property type="component" value="Unassembled WGS sequence"/>
</dbReference>
<sequence length="163" mass="18483">MSDLSHFSFRTCRAIVPAVPKGVGDAQQDKATTKFLPNGSGSAHAPVDTSRSEANRPPNGPARSRPEDFPTCYRRHTLFQAEYRHADPRGTRAGADESTLLWTAKLLGRPEPVLPVRRRDAEPADRRRAPREDPEFYYTYRRAHIGTTHRRAAATPIMYSRWR</sequence>
<reference evidence="2 3" key="1">
    <citation type="submission" date="2018-05" db="EMBL/GenBank/DDBJ databases">
        <title>Oceanovita maritima gen. nov., sp. nov., a marine bacterium in the family Rhodobacteraceae isolated from surface seawater of Lundu port Xiamen, China.</title>
        <authorList>
            <person name="Hetharua B.H."/>
            <person name="Min D."/>
            <person name="Liao H."/>
            <person name="Tian Y."/>
        </authorList>
    </citation>
    <scope>NUCLEOTIDE SEQUENCE [LARGE SCALE GENOMIC DNA]</scope>
    <source>
        <strain evidence="2 3">FSX-11</strain>
    </source>
</reference>
<evidence type="ECO:0000256" key="1">
    <source>
        <dbReference type="SAM" id="MobiDB-lite"/>
    </source>
</evidence>
<protein>
    <submittedName>
        <fullName evidence="2">Uncharacterized protein</fullName>
    </submittedName>
</protein>
<comment type="caution">
    <text evidence="2">The sequence shown here is derived from an EMBL/GenBank/DDBJ whole genome shotgun (WGS) entry which is preliminary data.</text>
</comment>
<dbReference type="EMBL" id="QFVT01000004">
    <property type="protein sequence ID" value="PYC48040.1"/>
    <property type="molecule type" value="Genomic_DNA"/>
</dbReference>
<proteinExistence type="predicted"/>
<evidence type="ECO:0000313" key="2">
    <source>
        <dbReference type="EMBL" id="PYC48040.1"/>
    </source>
</evidence>
<feature type="region of interest" description="Disordered" evidence="1">
    <location>
        <begin position="32"/>
        <end position="71"/>
    </location>
</feature>
<evidence type="ECO:0000313" key="3">
    <source>
        <dbReference type="Proteomes" id="UP000248012"/>
    </source>
</evidence>
<gene>
    <name evidence="2" type="ORF">DI396_08210</name>
</gene>
<accession>A0A2V4NDX9</accession>
<organism evidence="2 3">
    <name type="scientific">Litorivita pollutaquae</name>
    <dbReference type="NCBI Taxonomy" id="2200892"/>
    <lineage>
        <taxon>Bacteria</taxon>
        <taxon>Pseudomonadati</taxon>
        <taxon>Pseudomonadota</taxon>
        <taxon>Alphaproteobacteria</taxon>
        <taxon>Rhodobacterales</taxon>
        <taxon>Paracoccaceae</taxon>
        <taxon>Litorivita</taxon>
    </lineage>
</organism>
<name>A0A2V4NDX9_9RHOB</name>
<dbReference type="AlphaFoldDB" id="A0A2V4NDX9"/>